<evidence type="ECO:0000256" key="1">
    <source>
        <dbReference type="SAM" id="MobiDB-lite"/>
    </source>
</evidence>
<organism evidence="3 4">
    <name type="scientific">Paramecium sonneborni</name>
    <dbReference type="NCBI Taxonomy" id="65129"/>
    <lineage>
        <taxon>Eukaryota</taxon>
        <taxon>Sar</taxon>
        <taxon>Alveolata</taxon>
        <taxon>Ciliophora</taxon>
        <taxon>Intramacronucleata</taxon>
        <taxon>Oligohymenophorea</taxon>
        <taxon>Peniculida</taxon>
        <taxon>Parameciidae</taxon>
        <taxon>Paramecium</taxon>
    </lineage>
</organism>
<dbReference type="InterPro" id="IPR011948">
    <property type="entry name" value="Dullard_phosphatase"/>
</dbReference>
<sequence length="490" mass="57853">MQKNEQKELLLIKQNNDATLNSLQESEYQVLINLIQSKKSLLNELQTDEKLNVKRMSQELLTNHQIIHQQKFINLTKTHVKLNKKVKNAFIQKKNISQKSISTKQDEKLIEIDNFSQIAIGSDIHQNKISNCQPHILMLKHRRAYHLKKKIRKQQKYLKQGSKQKDNKQDQNNVNKIFQLQKKPKEAKDQETSHSKKFVSYPSTETFISEDLDLSNQKYFQQKQYYMYNLVGHLEGQLTDTFQSQMYLRHFLQIYENLQKSKKIQISLTFSISQKIKAQTKKQKTLVIDLDETLVHCNEYPQLKSDFYIPVKVNNLIYQAGISIRPYTQEFLKNMAQYYEIIIFTASNEEYANQIINYLDPQGIIISGRLFRENCIEIEPGCHIKDLRILNRDLKDVVLIDNSAFSYAFQIENGIPIIPYLDNKKDNELQHLESYLKVLIKYDDFRKINTKLFNLQVIQNCNSIQDAIRQIISNSNSQFFLNDSMNYLYN</sequence>
<dbReference type="Proteomes" id="UP000692954">
    <property type="component" value="Unassembled WGS sequence"/>
</dbReference>
<dbReference type="InterPro" id="IPR004274">
    <property type="entry name" value="FCP1_dom"/>
</dbReference>
<dbReference type="PANTHER" id="PTHR12210">
    <property type="entry name" value="DULLARD PROTEIN PHOSPHATASE"/>
    <property type="match status" value="1"/>
</dbReference>
<dbReference type="Pfam" id="PF03031">
    <property type="entry name" value="NIF"/>
    <property type="match status" value="1"/>
</dbReference>
<dbReference type="SMART" id="SM00577">
    <property type="entry name" value="CPDc"/>
    <property type="match status" value="1"/>
</dbReference>
<comment type="caution">
    <text evidence="3">The sequence shown here is derived from an EMBL/GenBank/DDBJ whole genome shotgun (WGS) entry which is preliminary data.</text>
</comment>
<dbReference type="GO" id="GO:0016791">
    <property type="term" value="F:phosphatase activity"/>
    <property type="evidence" value="ECO:0007669"/>
    <property type="project" value="InterPro"/>
</dbReference>
<keyword evidence="4" id="KW-1185">Reference proteome</keyword>
<feature type="region of interest" description="Disordered" evidence="1">
    <location>
        <begin position="155"/>
        <end position="195"/>
    </location>
</feature>
<evidence type="ECO:0000313" key="3">
    <source>
        <dbReference type="EMBL" id="CAD8095913.1"/>
    </source>
</evidence>
<dbReference type="NCBIfam" id="TIGR02251">
    <property type="entry name" value="HIF-SF_euk"/>
    <property type="match status" value="1"/>
</dbReference>
<dbReference type="OrthoDB" id="277011at2759"/>
<evidence type="ECO:0000313" key="4">
    <source>
        <dbReference type="Proteomes" id="UP000692954"/>
    </source>
</evidence>
<dbReference type="FunFam" id="3.40.50.1000:FF:000121">
    <property type="entry name" value="Uncharacterized protein"/>
    <property type="match status" value="1"/>
</dbReference>
<accession>A0A8S1P0K4</accession>
<gene>
    <name evidence="3" type="ORF">PSON_ATCC_30995.1.T0650155</name>
</gene>
<protein>
    <recommendedName>
        <fullName evidence="2">FCP1 homology domain-containing protein</fullName>
    </recommendedName>
</protein>
<dbReference type="InterPro" id="IPR050365">
    <property type="entry name" value="TIM50"/>
</dbReference>
<reference evidence="3" key="1">
    <citation type="submission" date="2021-01" db="EMBL/GenBank/DDBJ databases">
        <authorList>
            <consortium name="Genoscope - CEA"/>
            <person name="William W."/>
        </authorList>
    </citation>
    <scope>NUCLEOTIDE SEQUENCE</scope>
</reference>
<dbReference type="PROSITE" id="PS50969">
    <property type="entry name" value="FCP1"/>
    <property type="match status" value="1"/>
</dbReference>
<evidence type="ECO:0000259" key="2">
    <source>
        <dbReference type="PROSITE" id="PS50969"/>
    </source>
</evidence>
<name>A0A8S1P0K4_9CILI</name>
<dbReference type="EMBL" id="CAJJDN010000065">
    <property type="protein sequence ID" value="CAD8095913.1"/>
    <property type="molecule type" value="Genomic_DNA"/>
</dbReference>
<dbReference type="AlphaFoldDB" id="A0A8S1P0K4"/>
<feature type="compositionally biased region" description="Basic and acidic residues" evidence="1">
    <location>
        <begin position="183"/>
        <end position="194"/>
    </location>
</feature>
<dbReference type="CDD" id="cd07521">
    <property type="entry name" value="HAD_FCP1-like"/>
    <property type="match status" value="1"/>
</dbReference>
<proteinExistence type="predicted"/>
<feature type="domain" description="FCP1 homology" evidence="2">
    <location>
        <begin position="279"/>
        <end position="439"/>
    </location>
</feature>